<dbReference type="AlphaFoldDB" id="A0A9P5SK77"/>
<evidence type="ECO:0000256" key="7">
    <source>
        <dbReference type="ARBA" id="ARBA00023303"/>
    </source>
</evidence>
<feature type="region of interest" description="Disordered" evidence="9">
    <location>
        <begin position="1081"/>
        <end position="1168"/>
    </location>
</feature>
<dbReference type="GO" id="GO:0015271">
    <property type="term" value="F:outward rectifier potassium channel activity"/>
    <property type="evidence" value="ECO:0007669"/>
    <property type="project" value="TreeGrafter"/>
</dbReference>
<dbReference type="InterPro" id="IPR013099">
    <property type="entry name" value="K_chnl_dom"/>
</dbReference>
<feature type="region of interest" description="Disordered" evidence="9">
    <location>
        <begin position="1"/>
        <end position="28"/>
    </location>
</feature>
<dbReference type="PANTHER" id="PTHR11003:SF291">
    <property type="entry name" value="IP11374P"/>
    <property type="match status" value="1"/>
</dbReference>
<evidence type="ECO:0000256" key="9">
    <source>
        <dbReference type="SAM" id="MobiDB-lite"/>
    </source>
</evidence>
<evidence type="ECO:0000256" key="2">
    <source>
        <dbReference type="ARBA" id="ARBA00022448"/>
    </source>
</evidence>
<feature type="compositionally biased region" description="Polar residues" evidence="9">
    <location>
        <begin position="544"/>
        <end position="558"/>
    </location>
</feature>
<feature type="compositionally biased region" description="Basic residues" evidence="9">
    <location>
        <begin position="1104"/>
        <end position="1115"/>
    </location>
</feature>
<evidence type="ECO:0000313" key="13">
    <source>
        <dbReference type="Proteomes" id="UP000696485"/>
    </source>
</evidence>
<feature type="transmembrane region" description="Helical" evidence="10">
    <location>
        <begin position="408"/>
        <end position="437"/>
    </location>
</feature>
<keyword evidence="7 8" id="KW-0407">Ion channel</keyword>
<feature type="transmembrane region" description="Helical" evidence="10">
    <location>
        <begin position="240"/>
        <end position="258"/>
    </location>
</feature>
<keyword evidence="3 8" id="KW-0812">Transmembrane</keyword>
<evidence type="ECO:0000256" key="4">
    <source>
        <dbReference type="ARBA" id="ARBA00022989"/>
    </source>
</evidence>
<feature type="compositionally biased region" description="Basic and acidic residues" evidence="9">
    <location>
        <begin position="986"/>
        <end position="1000"/>
    </location>
</feature>
<dbReference type="InterPro" id="IPR003280">
    <property type="entry name" value="2pore_dom_K_chnl"/>
</dbReference>
<dbReference type="Proteomes" id="UP000696485">
    <property type="component" value="Unassembled WGS sequence"/>
</dbReference>
<feature type="transmembrane region" description="Helical" evidence="10">
    <location>
        <begin position="449"/>
        <end position="468"/>
    </location>
</feature>
<feature type="compositionally biased region" description="Low complexity" evidence="9">
    <location>
        <begin position="1116"/>
        <end position="1143"/>
    </location>
</feature>
<protein>
    <submittedName>
        <fullName evidence="12">Potassium channel</fullName>
    </submittedName>
</protein>
<feature type="compositionally biased region" description="Polar residues" evidence="9">
    <location>
        <begin position="1"/>
        <end position="18"/>
    </location>
</feature>
<dbReference type="EMBL" id="JAAAUY010000288">
    <property type="protein sequence ID" value="KAF9332005.1"/>
    <property type="molecule type" value="Genomic_DNA"/>
</dbReference>
<dbReference type="PANTHER" id="PTHR11003">
    <property type="entry name" value="POTASSIUM CHANNEL, SUBFAMILY K"/>
    <property type="match status" value="1"/>
</dbReference>
<feature type="domain" description="Potassium channel" evidence="11">
    <location>
        <begin position="284"/>
        <end position="356"/>
    </location>
</feature>
<feature type="compositionally biased region" description="Basic and acidic residues" evidence="9">
    <location>
        <begin position="1093"/>
        <end position="1103"/>
    </location>
</feature>
<name>A0A9P5SK77_9FUNG</name>
<gene>
    <name evidence="12" type="primary">TOK1_1</name>
    <name evidence="12" type="ORF">BG006_005125</name>
</gene>
<comment type="similarity">
    <text evidence="8">Belongs to the two pore domain potassium channel (TC 1.A.1.8) family.</text>
</comment>
<keyword evidence="2 8" id="KW-0813">Transport</keyword>
<keyword evidence="6 10" id="KW-0472">Membrane</keyword>
<feature type="compositionally biased region" description="Polar residues" evidence="9">
    <location>
        <begin position="92"/>
        <end position="101"/>
    </location>
</feature>
<feature type="transmembrane region" description="Helical" evidence="10">
    <location>
        <begin position="206"/>
        <end position="228"/>
    </location>
</feature>
<sequence length="1168" mass="127971">MITDSSQSDQHPPNTVFQQRHRHRPSIHPILEEGRRISRAFRGWNAQDNLYEKDTSDTNSTLTSFDGYAGSQYSDGKSFISSDTDGSFHRNAASSTKSYNPSIAPMDSSPADSIPHAKLEKAGPYLTIGALQAYTCMTVVRCLADSTWMVMRTSDDKSGGRVNEANMGEIGVKEKIMLGLCVGFMVLSCVGFTLRIMDKLPWLRRIPVIAAVLQSIFCTAAMITFLAGNKLPEGAQYSHGFLACAISIVFSTIVALMLTVDWWRGFPSAGLTVTLKALIISSFVMTIVIIVGAAIYTALEGWSFDEAVNFCIVSFATIGYGNISPKTVAGQIVFFTFGILGISVIAFFIVSLRTAVVEQFEWRLVEKFSRPAHMIRVQTRMSVRDLSYPIARFEEEQRVKKAVKRTMIIRMFTIWIFLWFGGAGVFCAVTLTTIGFGDYVPKEPGAIEFWNIYVFVGLSVFAYILSLFSESMASNIHLVDDEDLDGEDEMIGWEQCEDDPNAPWSNWSGMLGLEGQKWAQQPQQLRHDQNGTDGDNLELVPGQEKNQPRSPTSVTFQEPDNLAHRSPLTNDQHWQLKQQQHQQMMRNHAKRRSSAGRILLIPAKERKQMLEAEYYATHGGMMAQAPSGHAELADINAHYDTMYASDTSLVNGSSSQNNINENASTHSRTSMISVPTTIRFVDSRGVPHQRRRMSLVSANGFGKGGMVGASAGLADNAPGEIVGHFDPYGGGVTFGTPAYYSAMGKRRQQRLSDRTLGRSVSVGGFERQGNLLQRSGSNGMDWISNQSPEQMSPGSRVTTPTRQQVRFESLTGSPKSLAAQRISLQDQNKRDRQEWRAQKEMEEMVKANAFSTVSTPLAHGQGNSGAFDRGSHMDPLAANSTAPVDIPMNSSKLPWPSEGNGHDFWTPSALKHPCESRSSGATKFTSPELTHVRASTSSENLSSLSPAPDFSQPVPQVPSSPHSLAATSGSVADTDSTEPMGPLGEVRTEDKILKFEKDIDLNQVNDPPLVPPKGHMMPKKKKSPLSSSVQITRRKGSRRSSIHPQESNDPEPSNSALPPKMNVFKDIGPLNETRDTETILKFENEVDLNSDIEAPKADPPPDHLRKKSSKKKVSQKKSTQTTDNPPGGIQGAKAPPGKPADGAMVSSNPSATTFISTRQAVTTVAAGL</sequence>
<dbReference type="PRINTS" id="PR01333">
    <property type="entry name" value="2POREKCHANEL"/>
</dbReference>
<feature type="region of interest" description="Disordered" evidence="9">
    <location>
        <begin position="518"/>
        <end position="565"/>
    </location>
</feature>
<comment type="subcellular location">
    <subcellularLocation>
        <location evidence="1">Membrane</location>
        <topology evidence="1">Multi-pass membrane protein</topology>
    </subcellularLocation>
</comment>
<reference evidence="12" key="1">
    <citation type="journal article" date="2020" name="Fungal Divers.">
        <title>Resolving the Mortierellaceae phylogeny through synthesis of multi-gene phylogenetics and phylogenomics.</title>
        <authorList>
            <person name="Vandepol N."/>
            <person name="Liber J."/>
            <person name="Desiro A."/>
            <person name="Na H."/>
            <person name="Kennedy M."/>
            <person name="Barry K."/>
            <person name="Grigoriev I.V."/>
            <person name="Miller A.N."/>
            <person name="O'Donnell K."/>
            <person name="Stajich J.E."/>
            <person name="Bonito G."/>
        </authorList>
    </citation>
    <scope>NUCLEOTIDE SEQUENCE</scope>
    <source>
        <strain evidence="12">NVP1</strain>
    </source>
</reference>
<feature type="transmembrane region" description="Helical" evidence="10">
    <location>
        <begin position="306"/>
        <end position="323"/>
    </location>
</feature>
<proteinExistence type="inferred from homology"/>
<evidence type="ECO:0000256" key="6">
    <source>
        <dbReference type="ARBA" id="ARBA00023136"/>
    </source>
</evidence>
<feature type="transmembrane region" description="Helical" evidence="10">
    <location>
        <begin position="278"/>
        <end position="299"/>
    </location>
</feature>
<dbReference type="Gene3D" id="1.10.287.70">
    <property type="match status" value="2"/>
</dbReference>
<dbReference type="GO" id="GO:0005886">
    <property type="term" value="C:plasma membrane"/>
    <property type="evidence" value="ECO:0007669"/>
    <property type="project" value="TreeGrafter"/>
</dbReference>
<dbReference type="Pfam" id="PF07885">
    <property type="entry name" value="Ion_trans_2"/>
    <property type="match status" value="2"/>
</dbReference>
<keyword evidence="13" id="KW-1185">Reference proteome</keyword>
<dbReference type="GO" id="GO:0030322">
    <property type="term" value="P:stabilization of membrane potential"/>
    <property type="evidence" value="ECO:0007669"/>
    <property type="project" value="TreeGrafter"/>
</dbReference>
<feature type="domain" description="Potassium channel" evidence="11">
    <location>
        <begin position="413"/>
        <end position="471"/>
    </location>
</feature>
<evidence type="ECO:0000256" key="8">
    <source>
        <dbReference type="RuleBase" id="RU003857"/>
    </source>
</evidence>
<organism evidence="12 13">
    <name type="scientific">Podila minutissima</name>
    <dbReference type="NCBI Taxonomy" id="64525"/>
    <lineage>
        <taxon>Eukaryota</taxon>
        <taxon>Fungi</taxon>
        <taxon>Fungi incertae sedis</taxon>
        <taxon>Mucoromycota</taxon>
        <taxon>Mortierellomycotina</taxon>
        <taxon>Mortierellomycetes</taxon>
        <taxon>Mortierellales</taxon>
        <taxon>Mortierellaceae</taxon>
        <taxon>Podila</taxon>
    </lineage>
</organism>
<feature type="transmembrane region" description="Helical" evidence="10">
    <location>
        <begin position="329"/>
        <end position="350"/>
    </location>
</feature>
<feature type="compositionally biased region" description="Polar residues" evidence="9">
    <location>
        <begin position="916"/>
        <end position="928"/>
    </location>
</feature>
<evidence type="ECO:0000256" key="1">
    <source>
        <dbReference type="ARBA" id="ARBA00004141"/>
    </source>
</evidence>
<dbReference type="GO" id="GO:0022841">
    <property type="term" value="F:potassium ion leak channel activity"/>
    <property type="evidence" value="ECO:0007669"/>
    <property type="project" value="TreeGrafter"/>
</dbReference>
<evidence type="ECO:0000259" key="11">
    <source>
        <dbReference type="Pfam" id="PF07885"/>
    </source>
</evidence>
<keyword evidence="4 10" id="KW-1133">Transmembrane helix</keyword>
<dbReference type="SUPFAM" id="SSF81324">
    <property type="entry name" value="Voltage-gated potassium channels"/>
    <property type="match status" value="2"/>
</dbReference>
<accession>A0A9P5SK77</accession>
<evidence type="ECO:0000256" key="5">
    <source>
        <dbReference type="ARBA" id="ARBA00023065"/>
    </source>
</evidence>
<feature type="region of interest" description="Disordered" evidence="9">
    <location>
        <begin position="91"/>
        <end position="110"/>
    </location>
</feature>
<evidence type="ECO:0000256" key="10">
    <source>
        <dbReference type="SAM" id="Phobius"/>
    </source>
</evidence>
<comment type="caution">
    <text evidence="12">The sequence shown here is derived from an EMBL/GenBank/DDBJ whole genome shotgun (WGS) entry which is preliminary data.</text>
</comment>
<feature type="transmembrane region" description="Helical" evidence="10">
    <location>
        <begin position="176"/>
        <end position="194"/>
    </location>
</feature>
<feature type="region of interest" description="Disordered" evidence="9">
    <location>
        <begin position="913"/>
        <end position="1067"/>
    </location>
</feature>
<keyword evidence="5 8" id="KW-0406">Ion transport</keyword>
<feature type="compositionally biased region" description="Basic residues" evidence="9">
    <location>
        <begin position="1032"/>
        <end position="1041"/>
    </location>
</feature>
<feature type="compositionally biased region" description="Polar residues" evidence="9">
    <location>
        <begin position="1042"/>
        <end position="1056"/>
    </location>
</feature>
<evidence type="ECO:0000313" key="12">
    <source>
        <dbReference type="EMBL" id="KAF9332005.1"/>
    </source>
</evidence>
<feature type="compositionally biased region" description="Polar residues" evidence="9">
    <location>
        <begin position="965"/>
        <end position="974"/>
    </location>
</feature>
<evidence type="ECO:0000256" key="3">
    <source>
        <dbReference type="ARBA" id="ARBA00022692"/>
    </source>
</evidence>
<feature type="compositionally biased region" description="Low complexity" evidence="9">
    <location>
        <begin position="935"/>
        <end position="963"/>
    </location>
</feature>
<feature type="compositionally biased region" description="Polar residues" evidence="9">
    <location>
        <begin position="1145"/>
        <end position="1162"/>
    </location>
</feature>